<dbReference type="InterPro" id="IPR002491">
    <property type="entry name" value="ABC_transptr_periplasmic_BD"/>
</dbReference>
<keyword evidence="4" id="KW-0732">Signal</keyword>
<evidence type="ECO:0000313" key="8">
    <source>
        <dbReference type="Proteomes" id="UP000248857"/>
    </source>
</evidence>
<dbReference type="InterPro" id="IPR051313">
    <property type="entry name" value="Bact_iron-sidero_bind"/>
</dbReference>
<organism evidence="7 8">
    <name type="scientific">Acaryochloris thomasi RCC1774</name>
    <dbReference type="NCBI Taxonomy" id="1764569"/>
    <lineage>
        <taxon>Bacteria</taxon>
        <taxon>Bacillati</taxon>
        <taxon>Cyanobacteriota</taxon>
        <taxon>Cyanophyceae</taxon>
        <taxon>Acaryochloridales</taxon>
        <taxon>Acaryochloridaceae</taxon>
        <taxon>Acaryochloris</taxon>
        <taxon>Acaryochloris thomasi</taxon>
    </lineage>
</organism>
<comment type="similarity">
    <text evidence="2">Belongs to the bacterial solute-binding protein 8 family.</text>
</comment>
<evidence type="ECO:0000256" key="4">
    <source>
        <dbReference type="ARBA" id="ARBA00022729"/>
    </source>
</evidence>
<dbReference type="CDD" id="cd01146">
    <property type="entry name" value="FhuD"/>
    <property type="match status" value="1"/>
</dbReference>
<keyword evidence="8" id="KW-1185">Reference proteome</keyword>
<proteinExistence type="inferred from homology"/>
<keyword evidence="3" id="KW-0813">Transport</keyword>
<feature type="region of interest" description="Disordered" evidence="5">
    <location>
        <begin position="256"/>
        <end position="275"/>
    </location>
</feature>
<dbReference type="SUPFAM" id="SSF53807">
    <property type="entry name" value="Helical backbone' metal receptor"/>
    <property type="match status" value="1"/>
</dbReference>
<keyword evidence="7" id="KW-0449">Lipoprotein</keyword>
<dbReference type="GO" id="GO:1901678">
    <property type="term" value="P:iron coordination entity transport"/>
    <property type="evidence" value="ECO:0007669"/>
    <property type="project" value="UniProtKB-ARBA"/>
</dbReference>
<evidence type="ECO:0000256" key="3">
    <source>
        <dbReference type="ARBA" id="ARBA00022448"/>
    </source>
</evidence>
<name>A0A2W1JGC7_9CYAN</name>
<dbReference type="PANTHER" id="PTHR30532">
    <property type="entry name" value="IRON III DICITRATE-BINDING PERIPLASMIC PROTEIN"/>
    <property type="match status" value="1"/>
</dbReference>
<evidence type="ECO:0000256" key="2">
    <source>
        <dbReference type="ARBA" id="ARBA00008814"/>
    </source>
</evidence>
<comment type="subcellular location">
    <subcellularLocation>
        <location evidence="1">Cell envelope</location>
    </subcellularLocation>
</comment>
<feature type="domain" description="Fe/B12 periplasmic-binding" evidence="6">
    <location>
        <begin position="1"/>
        <end position="255"/>
    </location>
</feature>
<evidence type="ECO:0000256" key="1">
    <source>
        <dbReference type="ARBA" id="ARBA00004196"/>
    </source>
</evidence>
<evidence type="ECO:0000313" key="7">
    <source>
        <dbReference type="EMBL" id="PZD72608.1"/>
    </source>
</evidence>
<dbReference type="Gene3D" id="3.40.50.1980">
    <property type="entry name" value="Nitrogenase molybdenum iron protein domain"/>
    <property type="match status" value="2"/>
</dbReference>
<reference evidence="7 8" key="1">
    <citation type="journal article" date="2018" name="Sci. Rep.">
        <title>A novel species of the marine cyanobacterium Acaryochloris with a unique pigment content and lifestyle.</title>
        <authorList>
            <person name="Partensky F."/>
            <person name="Six C."/>
            <person name="Ratin M."/>
            <person name="Garczarek L."/>
            <person name="Vaulot D."/>
            <person name="Probert I."/>
            <person name="Calteau A."/>
            <person name="Gourvil P."/>
            <person name="Marie D."/>
            <person name="Grebert T."/>
            <person name="Bouchier C."/>
            <person name="Le Panse S."/>
            <person name="Gachenot M."/>
            <person name="Rodriguez F."/>
            <person name="Garrido J.L."/>
        </authorList>
    </citation>
    <scope>NUCLEOTIDE SEQUENCE [LARGE SCALE GENOMIC DNA]</scope>
    <source>
        <strain evidence="7 8">RCC1774</strain>
    </source>
</reference>
<protein>
    <submittedName>
        <fullName evidence="7">Putative siderophore-binding lipoprotein YfiY</fullName>
    </submittedName>
</protein>
<gene>
    <name evidence="7" type="primary">yfiY_1</name>
    <name evidence="7" type="ORF">C1752_03444</name>
</gene>
<dbReference type="AlphaFoldDB" id="A0A2W1JGC7"/>
<comment type="caution">
    <text evidence="7">The sequence shown here is derived from an EMBL/GenBank/DDBJ whole genome shotgun (WGS) entry which is preliminary data.</text>
</comment>
<evidence type="ECO:0000256" key="5">
    <source>
        <dbReference type="SAM" id="MobiDB-lite"/>
    </source>
</evidence>
<sequence length="275" mass="30623">MADAIALGVRPIGTVLQDFDFQKAPPYLEGRLQGIEIVGKEEQPDLEKILSLKPDLIIGLQYDSEPVYDKLSQISPTVLDDWKGYPSWKEHFDFVAQALGKTEAAQQIWSQYDQRIQELRTALGPAYSDLEISFVRVCCGNWATDVKNSFSGMILEDVGLSRPPAQDIEVENGLVFLSEEALTQFDGDIIFLVVDADQDSADALEQLKQKPLWHKLKAVQQGKVYPVNLATWRGGNPLAADAVIDDLFKYLVKVPDSQGSKSDHKNTMAENAPTR</sequence>
<accession>A0A2W1JGC7</accession>
<dbReference type="Proteomes" id="UP000248857">
    <property type="component" value="Unassembled WGS sequence"/>
</dbReference>
<dbReference type="Pfam" id="PF01497">
    <property type="entry name" value="Peripla_BP_2"/>
    <property type="match status" value="1"/>
</dbReference>
<dbReference type="GO" id="GO:0030288">
    <property type="term" value="C:outer membrane-bounded periplasmic space"/>
    <property type="evidence" value="ECO:0007669"/>
    <property type="project" value="TreeGrafter"/>
</dbReference>
<dbReference type="PROSITE" id="PS50983">
    <property type="entry name" value="FE_B12_PBP"/>
    <property type="match status" value="1"/>
</dbReference>
<dbReference type="PANTHER" id="PTHR30532:SF25">
    <property type="entry name" value="IRON(III) DICITRATE-BINDING PERIPLASMIC PROTEIN"/>
    <property type="match status" value="1"/>
</dbReference>
<evidence type="ECO:0000259" key="6">
    <source>
        <dbReference type="PROSITE" id="PS50983"/>
    </source>
</evidence>
<dbReference type="EMBL" id="PQWO01000009">
    <property type="protein sequence ID" value="PZD72608.1"/>
    <property type="molecule type" value="Genomic_DNA"/>
</dbReference>